<dbReference type="EMBL" id="CP003382">
    <property type="protein sequence ID" value="AFZ67184.1"/>
    <property type="molecule type" value="Genomic_DNA"/>
</dbReference>
<evidence type="ECO:0000313" key="1">
    <source>
        <dbReference type="EMBL" id="AFZ67184.1"/>
    </source>
</evidence>
<organism evidence="1 2">
    <name type="scientific">Deinococcus peraridilitoris (strain DSM 19664 / LMG 22246 / CIP 109416 / KR-200)</name>
    <dbReference type="NCBI Taxonomy" id="937777"/>
    <lineage>
        <taxon>Bacteria</taxon>
        <taxon>Thermotogati</taxon>
        <taxon>Deinococcota</taxon>
        <taxon>Deinococci</taxon>
        <taxon>Deinococcales</taxon>
        <taxon>Deinococcaceae</taxon>
        <taxon>Deinococcus</taxon>
    </lineage>
</organism>
<dbReference type="RefSeq" id="WP_015235492.1">
    <property type="nucleotide sequence ID" value="NC_019793.1"/>
</dbReference>
<sequence>MSKAAFYKKQARDSINDRIEYDCEQAFRLFSKVPNLKRLNASLRLSRILARRQVFTQFAAMQDRKMEARLKLSAFLGKSEKNRRECIFLPFSRLRILHPAVQVCAPPQH</sequence>
<dbReference type="AlphaFoldDB" id="L0A157"/>
<dbReference type="Proteomes" id="UP000010467">
    <property type="component" value="Chromosome"/>
</dbReference>
<keyword evidence="2" id="KW-1185">Reference proteome</keyword>
<dbReference type="KEGG" id="dpd:Deipe_1651"/>
<gene>
    <name evidence="1" type="ordered locus">Deipe_1651</name>
</gene>
<evidence type="ECO:0000313" key="2">
    <source>
        <dbReference type="Proteomes" id="UP000010467"/>
    </source>
</evidence>
<dbReference type="HOGENOM" id="CLU_2179516_0_0_0"/>
<accession>L0A157</accession>
<proteinExistence type="predicted"/>
<protein>
    <submittedName>
        <fullName evidence="1">Uncharacterized protein</fullName>
    </submittedName>
</protein>
<reference evidence="2" key="1">
    <citation type="submission" date="2012-03" db="EMBL/GenBank/DDBJ databases">
        <title>Complete sequence of chromosome of Deinococcus peraridilitoris DSM 19664.</title>
        <authorList>
            <person name="Lucas S."/>
            <person name="Copeland A."/>
            <person name="Lapidus A."/>
            <person name="Glavina del Rio T."/>
            <person name="Dalin E."/>
            <person name="Tice H."/>
            <person name="Bruce D."/>
            <person name="Goodwin L."/>
            <person name="Pitluck S."/>
            <person name="Peters L."/>
            <person name="Mikhailova N."/>
            <person name="Lu M."/>
            <person name="Kyrpides N."/>
            <person name="Mavromatis K."/>
            <person name="Ivanova N."/>
            <person name="Brettin T."/>
            <person name="Detter J.C."/>
            <person name="Han C."/>
            <person name="Larimer F."/>
            <person name="Land M."/>
            <person name="Hauser L."/>
            <person name="Markowitz V."/>
            <person name="Cheng J.-F."/>
            <person name="Hugenholtz P."/>
            <person name="Woyke T."/>
            <person name="Wu D."/>
            <person name="Pukall R."/>
            <person name="Steenblock K."/>
            <person name="Brambilla E."/>
            <person name="Klenk H.-P."/>
            <person name="Eisen J.A."/>
        </authorList>
    </citation>
    <scope>NUCLEOTIDE SEQUENCE [LARGE SCALE GENOMIC DNA]</scope>
    <source>
        <strain evidence="2">DSM 19664 / LMG 22246 / CIP 109416 / KR-200</strain>
    </source>
</reference>
<name>L0A157_DEIPD</name>